<reference evidence="5" key="1">
    <citation type="submission" date="2022-10" db="EMBL/GenBank/DDBJ databases">
        <title>Culturing micro-colonial fungi from biological soil crusts in the Mojave desert and describing Neophaeococcomyces mojavensis, and introducing the new genera and species Taxawa tesnikishii.</title>
        <authorList>
            <person name="Kurbessoian T."/>
            <person name="Stajich J.E."/>
        </authorList>
    </citation>
    <scope>NUCLEOTIDE SEQUENCE</scope>
    <source>
        <strain evidence="5">TK_1</strain>
    </source>
</reference>
<dbReference type="PANTHER" id="PTHR43708:SF5">
    <property type="entry name" value="CONSERVED EXPRESSED OXIDOREDUCTASE (EUROFUNG)-RELATED"/>
    <property type="match status" value="1"/>
</dbReference>
<evidence type="ECO:0000259" key="4">
    <source>
        <dbReference type="Pfam" id="PF02894"/>
    </source>
</evidence>
<keyword evidence="2" id="KW-0560">Oxidoreductase</keyword>
<dbReference type="SUPFAM" id="SSF51735">
    <property type="entry name" value="NAD(P)-binding Rossmann-fold domains"/>
    <property type="match status" value="1"/>
</dbReference>
<dbReference type="PANTHER" id="PTHR43708">
    <property type="entry name" value="CONSERVED EXPRESSED OXIDOREDUCTASE (EUROFUNG)"/>
    <property type="match status" value="1"/>
</dbReference>
<comment type="caution">
    <text evidence="5">The sequence shown here is derived from an EMBL/GenBank/DDBJ whole genome shotgun (WGS) entry which is preliminary data.</text>
</comment>
<proteinExistence type="inferred from homology"/>
<feature type="domain" description="Gfo/Idh/MocA-like oxidoreductase C-terminal" evidence="4">
    <location>
        <begin position="138"/>
        <end position="361"/>
    </location>
</feature>
<keyword evidence="6" id="KW-1185">Reference proteome</keyword>
<dbReference type="InterPro" id="IPR004104">
    <property type="entry name" value="Gfo/Idh/MocA-like_OxRdtase_C"/>
</dbReference>
<organism evidence="5 6">
    <name type="scientific">Coniosporium apollinis</name>
    <dbReference type="NCBI Taxonomy" id="61459"/>
    <lineage>
        <taxon>Eukaryota</taxon>
        <taxon>Fungi</taxon>
        <taxon>Dikarya</taxon>
        <taxon>Ascomycota</taxon>
        <taxon>Pezizomycotina</taxon>
        <taxon>Dothideomycetes</taxon>
        <taxon>Dothideomycetes incertae sedis</taxon>
        <taxon>Coniosporium</taxon>
    </lineage>
</organism>
<gene>
    <name evidence="5" type="ORF">H2201_004202</name>
</gene>
<accession>A0ABQ9NVG5</accession>
<dbReference type="SUPFAM" id="SSF55347">
    <property type="entry name" value="Glyceraldehyde-3-phosphate dehydrogenase-like, C-terminal domain"/>
    <property type="match status" value="1"/>
</dbReference>
<dbReference type="InterPro" id="IPR036291">
    <property type="entry name" value="NAD(P)-bd_dom_sf"/>
</dbReference>
<dbReference type="Pfam" id="PF02894">
    <property type="entry name" value="GFO_IDH_MocA_C"/>
    <property type="match status" value="1"/>
</dbReference>
<dbReference type="Gene3D" id="3.30.360.10">
    <property type="entry name" value="Dihydrodipicolinate Reductase, domain 2"/>
    <property type="match status" value="1"/>
</dbReference>
<dbReference type="Pfam" id="PF01408">
    <property type="entry name" value="GFO_IDH_MocA"/>
    <property type="match status" value="1"/>
</dbReference>
<dbReference type="Gene3D" id="3.40.50.720">
    <property type="entry name" value="NAD(P)-binding Rossmann-like Domain"/>
    <property type="match status" value="1"/>
</dbReference>
<protein>
    <recommendedName>
        <fullName evidence="7">Oxidoreductase</fullName>
    </recommendedName>
</protein>
<feature type="domain" description="Gfo/Idh/MocA-like oxidoreductase N-terminal" evidence="3">
    <location>
        <begin position="7"/>
        <end position="125"/>
    </location>
</feature>
<evidence type="ECO:0000313" key="6">
    <source>
        <dbReference type="Proteomes" id="UP001172684"/>
    </source>
</evidence>
<evidence type="ECO:0000259" key="3">
    <source>
        <dbReference type="Pfam" id="PF01408"/>
    </source>
</evidence>
<dbReference type="EMBL" id="JAPDRL010000026">
    <property type="protein sequence ID" value="KAJ9665718.1"/>
    <property type="molecule type" value="Genomic_DNA"/>
</dbReference>
<evidence type="ECO:0000313" key="5">
    <source>
        <dbReference type="EMBL" id="KAJ9665718.1"/>
    </source>
</evidence>
<dbReference type="InterPro" id="IPR000683">
    <property type="entry name" value="Gfo/Idh/MocA-like_OxRdtase_N"/>
</dbReference>
<dbReference type="Proteomes" id="UP001172684">
    <property type="component" value="Unassembled WGS sequence"/>
</dbReference>
<evidence type="ECO:0000256" key="1">
    <source>
        <dbReference type="ARBA" id="ARBA00010928"/>
    </source>
</evidence>
<dbReference type="InterPro" id="IPR051317">
    <property type="entry name" value="Gfo/Idh/MocA_oxidoreduct"/>
</dbReference>
<comment type="similarity">
    <text evidence="1">Belongs to the Gfo/Idh/MocA family.</text>
</comment>
<evidence type="ECO:0000256" key="2">
    <source>
        <dbReference type="ARBA" id="ARBA00023002"/>
    </source>
</evidence>
<name>A0ABQ9NVG5_9PEZI</name>
<sequence length="363" mass="40691">MADKKYNIAIIGYGLAAKIFHIPHILRVPSLNLYGVVQRHPTPDNDAQKDFPGIQSWRSSDEMLANPSVDVVIVTTLPESHFSLTKAALEAGKHVVVEKPFVPTSQEAEELCRIANSHNRLLTVYQNRRYDADFLTLRRLLADNTLGRIVEFETHFDRHQPSRPQTWRQTAAPGVSQIYDLGTHLLDQALVCFGLPKRITAFIGHQRAVPAAERAGYAADSFTVLLHYEREEGALLVTAKAAVVSPESEQLRYWVRGEKGSFRKCWLDVQEEQLLKGVRPGEEGFGVEPESRWGTLTTVKDGKCVSETHPTVEPATYVEYYRVLAKALAGEGPVPVDPEQNAQLIRLVELAIESSKTWRTMDV</sequence>
<evidence type="ECO:0008006" key="7">
    <source>
        <dbReference type="Google" id="ProtNLM"/>
    </source>
</evidence>